<evidence type="ECO:0000313" key="2">
    <source>
        <dbReference type="EMBL" id="GED71176.1"/>
    </source>
</evidence>
<dbReference type="EMBL" id="BJON01000020">
    <property type="protein sequence ID" value="GED71176.1"/>
    <property type="molecule type" value="Genomic_DNA"/>
</dbReference>
<name>A0A0K9YLB8_9BACL</name>
<keyword evidence="5" id="KW-1185">Reference proteome</keyword>
<evidence type="ECO:0000313" key="5">
    <source>
        <dbReference type="Proteomes" id="UP000319578"/>
    </source>
</evidence>
<dbReference type="Proteomes" id="UP000319578">
    <property type="component" value="Unassembled WGS sequence"/>
</dbReference>
<dbReference type="OrthoDB" id="2658408at2"/>
<evidence type="ECO:0000259" key="1">
    <source>
        <dbReference type="Pfam" id="PF23961"/>
    </source>
</evidence>
<organism evidence="3 4">
    <name type="scientific">Brevibacillus reuszeri</name>
    <dbReference type="NCBI Taxonomy" id="54915"/>
    <lineage>
        <taxon>Bacteria</taxon>
        <taxon>Bacillati</taxon>
        <taxon>Bacillota</taxon>
        <taxon>Bacilli</taxon>
        <taxon>Bacillales</taxon>
        <taxon>Paenibacillaceae</taxon>
        <taxon>Brevibacillus</taxon>
    </lineage>
</organism>
<reference evidence="4" key="1">
    <citation type="submission" date="2015-07" db="EMBL/GenBank/DDBJ databases">
        <title>Genome sequencing project for genomic taxonomy and phylogenomics of Bacillus-like bacteria.</title>
        <authorList>
            <person name="Liu B."/>
            <person name="Wang J."/>
            <person name="Zhu Y."/>
            <person name="Liu G."/>
            <person name="Chen Q."/>
            <person name="Chen Z."/>
            <person name="Lan J."/>
            <person name="Che J."/>
            <person name="Ge C."/>
            <person name="Shi H."/>
            <person name="Pan Z."/>
            <person name="Liu X."/>
        </authorList>
    </citation>
    <scope>NUCLEOTIDE SEQUENCE [LARGE SCALE GENOMIC DNA]</scope>
    <source>
        <strain evidence="4">DSM 9887</strain>
    </source>
</reference>
<evidence type="ECO:0000313" key="3">
    <source>
        <dbReference type="EMBL" id="KNB69489.1"/>
    </source>
</evidence>
<dbReference type="InterPro" id="IPR057087">
    <property type="entry name" value="Gp12-like"/>
</dbReference>
<accession>A0A0K9YLB8</accession>
<feature type="domain" description="Phage neck terminator protein gp12-like" evidence="1">
    <location>
        <begin position="10"/>
        <end position="175"/>
    </location>
</feature>
<reference evidence="3" key="2">
    <citation type="submission" date="2015-07" db="EMBL/GenBank/DDBJ databases">
        <title>MeaNS - Measles Nucleotide Surveillance Program.</title>
        <authorList>
            <person name="Tran T."/>
            <person name="Druce J."/>
        </authorList>
    </citation>
    <scope>NUCLEOTIDE SEQUENCE</scope>
    <source>
        <strain evidence="3">DSM 9887</strain>
    </source>
</reference>
<dbReference type="RefSeq" id="WP_049741508.1">
    <property type="nucleotide sequence ID" value="NZ_BJON01000020.1"/>
</dbReference>
<sequence>MSDIALSLTAIEDIFQACTLNILGLDPEAEENQNRIRIGYPADGAPAWERTDDVGFIIVSPANDPYAQPVERSYSQTSETTADNVSSYTRVHQVQWTFYGPSSFDDADRVRAGLFRSPLLFSPMHLVTDVPTPVRLPELFGGQWWERTSFTARFNEKVVRSSTVHYIEAAEIKVVPDR</sequence>
<dbReference type="Proteomes" id="UP000036834">
    <property type="component" value="Unassembled WGS sequence"/>
</dbReference>
<gene>
    <name evidence="3" type="ORF">ADS79_26825</name>
    <name evidence="2" type="ORF">BRE01_48780</name>
</gene>
<reference evidence="2 5" key="3">
    <citation type="submission" date="2019-06" db="EMBL/GenBank/DDBJ databases">
        <title>Whole genome shotgun sequence of Brevibacillus reuszeri NBRC 15719.</title>
        <authorList>
            <person name="Hosoyama A."/>
            <person name="Uohara A."/>
            <person name="Ohji S."/>
            <person name="Ichikawa N."/>
        </authorList>
    </citation>
    <scope>NUCLEOTIDE SEQUENCE [LARGE SCALE GENOMIC DNA]</scope>
    <source>
        <strain evidence="2 5">NBRC 15719</strain>
    </source>
</reference>
<dbReference type="AlphaFoldDB" id="A0A0K9YLB8"/>
<dbReference type="STRING" id="54915.ADS79_26825"/>
<evidence type="ECO:0000313" key="4">
    <source>
        <dbReference type="Proteomes" id="UP000036834"/>
    </source>
</evidence>
<comment type="caution">
    <text evidence="3">The sequence shown here is derived from an EMBL/GenBank/DDBJ whole genome shotgun (WGS) entry which is preliminary data.</text>
</comment>
<dbReference type="PATRIC" id="fig|54915.3.peg.4543"/>
<dbReference type="Pfam" id="PF23961">
    <property type="entry name" value="Phage_tail_terminator_9"/>
    <property type="match status" value="1"/>
</dbReference>
<protein>
    <recommendedName>
        <fullName evidence="1">Phage neck terminator protein gp12-like domain-containing protein</fullName>
    </recommendedName>
</protein>
<dbReference type="EMBL" id="LGIQ01000011">
    <property type="protein sequence ID" value="KNB69489.1"/>
    <property type="molecule type" value="Genomic_DNA"/>
</dbReference>
<proteinExistence type="predicted"/>